<dbReference type="InterPro" id="IPR000262">
    <property type="entry name" value="FMN-dep_DH"/>
</dbReference>
<keyword evidence="2" id="KW-0560">Oxidoreductase</keyword>
<dbReference type="AlphaFoldDB" id="A0A1Y5IBV9"/>
<keyword evidence="5" id="KW-0288">FMN</keyword>
<dbReference type="GO" id="GO:0016491">
    <property type="term" value="F:oxidoreductase activity"/>
    <property type="evidence" value="ECO:0007669"/>
    <property type="project" value="UniProtKB-KW"/>
</dbReference>
<feature type="binding site" evidence="5">
    <location>
        <position position="168"/>
    </location>
    <ligand>
        <name>FMN</name>
        <dbReference type="ChEBI" id="CHEBI:58210"/>
    </ligand>
</feature>
<evidence type="ECO:0000256" key="2">
    <source>
        <dbReference type="ARBA" id="ARBA00023002"/>
    </source>
</evidence>
<feature type="domain" description="FMN hydroxy acid dehydrogenase" evidence="6">
    <location>
        <begin position="6"/>
        <end position="395"/>
    </location>
</feature>
<protein>
    <submittedName>
        <fullName evidence="7">L-lactate dehydrogenase</fullName>
    </submittedName>
</protein>
<dbReference type="EMBL" id="KZ155790">
    <property type="protein sequence ID" value="OUS45523.1"/>
    <property type="molecule type" value="Genomic_DNA"/>
</dbReference>
<sequence>MSRAPSSLAKCVNTRDLRLLASRLQPRFSFDYLDGGADDERALQRHSSAFDELEFHPSTCRGVSDVDTRVSFLGHNNTECVFPCPTAGHALWAPREGELASANACATSNRVFTLSTLGTRSPKDIAERVPGLNSDRKMFQVYVWKDRGLMRDVLASAREAGFSSVALTTDLTWFGNRERDVRNQFSVPPKHSFKTTVDAMSAPAWTYEFLTSQRIEYALIRDLQRDGLLRDSLPIAEFATEQFDANFNWKDAEWFRSQWDGPIALKGILRPDDAMRALDVGYDAVWVTSHGARQLESTVAPIDVLPSIREAVGEDAQVIYDGGVMRGVDVVKALALGATAVGVGKAYLYGLAAGGERGVSKAFDMLTCETKRAMGLLGVRDVKELRDRGRDLVRRRDRAC</sequence>
<dbReference type="GO" id="GO:0010181">
    <property type="term" value="F:FMN binding"/>
    <property type="evidence" value="ECO:0007669"/>
    <property type="project" value="InterPro"/>
</dbReference>
<keyword evidence="5" id="KW-0285">Flavoprotein</keyword>
<dbReference type="SUPFAM" id="SSF51395">
    <property type="entry name" value="FMN-linked oxidoreductases"/>
    <property type="match status" value="1"/>
</dbReference>
<dbReference type="InterPro" id="IPR037396">
    <property type="entry name" value="FMN_HAD"/>
</dbReference>
<comment type="cofactor">
    <cofactor evidence="1">
        <name>FMN</name>
        <dbReference type="ChEBI" id="CHEBI:58210"/>
    </cofactor>
</comment>
<dbReference type="Gene3D" id="3.20.20.70">
    <property type="entry name" value="Aldolase class I"/>
    <property type="match status" value="1"/>
</dbReference>
<name>A0A1Y5IBV9_OSTTA</name>
<dbReference type="eggNOG" id="KOG0538">
    <property type="taxonomic scope" value="Eukaryota"/>
</dbReference>
<dbReference type="Pfam" id="PF01070">
    <property type="entry name" value="FMN_dh"/>
    <property type="match status" value="1"/>
</dbReference>
<dbReference type="PANTHER" id="PTHR10578">
    <property type="entry name" value="S -2-HYDROXY-ACID OXIDASE-RELATED"/>
    <property type="match status" value="1"/>
</dbReference>
<proteinExistence type="inferred from homology"/>
<reference evidence="7" key="1">
    <citation type="submission" date="2017-04" db="EMBL/GenBank/DDBJ databases">
        <title>Population genomics of picophytoplankton unveils novel chromosome hypervariability.</title>
        <authorList>
            <consortium name="DOE Joint Genome Institute"/>
            <person name="Blanc-Mathieu R."/>
            <person name="Krasovec M."/>
            <person name="Hebrard M."/>
            <person name="Yau S."/>
            <person name="Desgranges E."/>
            <person name="Martin J."/>
            <person name="Schackwitz W."/>
            <person name="Kuo A."/>
            <person name="Salin G."/>
            <person name="Donnadieu C."/>
            <person name="Desdevises Y."/>
            <person name="Sanchez-Ferandin S."/>
            <person name="Moreau H."/>
            <person name="Rivals E."/>
            <person name="Grigoriev I.V."/>
            <person name="Grimsley N."/>
            <person name="Eyre-Walker A."/>
            <person name="Piganeau G."/>
        </authorList>
    </citation>
    <scope>NUCLEOTIDE SEQUENCE [LARGE SCALE GENOMIC DNA]</scope>
    <source>
        <strain evidence="7">RCC 1115</strain>
    </source>
</reference>
<dbReference type="PIRSF" id="PIRSF000138">
    <property type="entry name" value="Al-hdrx_acd_dh"/>
    <property type="match status" value="1"/>
</dbReference>
<feature type="binding site" evidence="5">
    <location>
        <position position="290"/>
    </location>
    <ligand>
        <name>glyoxylate</name>
        <dbReference type="ChEBI" id="CHEBI:36655"/>
    </ligand>
</feature>
<evidence type="ECO:0000256" key="5">
    <source>
        <dbReference type="PIRSR" id="PIRSR000138-2"/>
    </source>
</evidence>
<feature type="binding site" evidence="5">
    <location>
        <position position="142"/>
    </location>
    <ligand>
        <name>glyoxylate</name>
        <dbReference type="ChEBI" id="CHEBI:36655"/>
    </ligand>
</feature>
<evidence type="ECO:0000256" key="1">
    <source>
        <dbReference type="ARBA" id="ARBA00001917"/>
    </source>
</evidence>
<evidence type="ECO:0000313" key="7">
    <source>
        <dbReference type="EMBL" id="OUS45523.1"/>
    </source>
</evidence>
<feature type="active site" description="Proton acceptor" evidence="4">
    <location>
        <position position="290"/>
    </location>
</feature>
<accession>A0A1Y5IBV9</accession>
<dbReference type="Proteomes" id="UP000195557">
    <property type="component" value="Unassembled WGS sequence"/>
</dbReference>
<feature type="binding site" evidence="5">
    <location>
        <position position="32"/>
    </location>
    <ligand>
        <name>glyoxylate</name>
        <dbReference type="ChEBI" id="CHEBI:36655"/>
    </ligand>
</feature>
<organism evidence="7">
    <name type="scientific">Ostreococcus tauri</name>
    <name type="common">Marine green alga</name>
    <dbReference type="NCBI Taxonomy" id="70448"/>
    <lineage>
        <taxon>Eukaryota</taxon>
        <taxon>Viridiplantae</taxon>
        <taxon>Chlorophyta</taxon>
        <taxon>Mamiellophyceae</taxon>
        <taxon>Mamiellales</taxon>
        <taxon>Bathycoccaceae</taxon>
        <taxon>Ostreococcus</taxon>
    </lineage>
</organism>
<evidence type="ECO:0000259" key="6">
    <source>
        <dbReference type="PROSITE" id="PS51349"/>
    </source>
</evidence>
<gene>
    <name evidence="7" type="ORF">BE221DRAFT_146673</name>
</gene>
<evidence type="ECO:0000256" key="3">
    <source>
        <dbReference type="ARBA" id="ARBA00024042"/>
    </source>
</evidence>
<dbReference type="CDD" id="cd02809">
    <property type="entry name" value="alpha_hydroxyacid_oxid_FMN"/>
    <property type="match status" value="1"/>
</dbReference>
<dbReference type="InterPro" id="IPR012133">
    <property type="entry name" value="Alpha-hydoxy_acid_DH_FMN"/>
</dbReference>
<comment type="similarity">
    <text evidence="3">Belongs to the FMN-dependent alpha-hydroxy acid dehydrogenase family.</text>
</comment>
<feature type="binding site" evidence="5">
    <location>
        <position position="293"/>
    </location>
    <ligand>
        <name>glyoxylate</name>
        <dbReference type="ChEBI" id="CHEBI:36655"/>
    </ligand>
</feature>
<dbReference type="PROSITE" id="PS51349">
    <property type="entry name" value="FMN_HYDROXY_ACID_DH_2"/>
    <property type="match status" value="1"/>
</dbReference>
<feature type="binding site" evidence="5">
    <location>
        <position position="177"/>
    </location>
    <ligand>
        <name>glyoxylate</name>
        <dbReference type="ChEBI" id="CHEBI:36655"/>
    </ligand>
</feature>
<feature type="binding site" evidence="5">
    <location>
        <position position="266"/>
    </location>
    <ligand>
        <name>FMN</name>
        <dbReference type="ChEBI" id="CHEBI:58210"/>
    </ligand>
</feature>
<dbReference type="InterPro" id="IPR013785">
    <property type="entry name" value="Aldolase_TIM"/>
</dbReference>
<feature type="binding site" evidence="5">
    <location>
        <position position="115"/>
    </location>
    <ligand>
        <name>FMN</name>
        <dbReference type="ChEBI" id="CHEBI:58210"/>
    </ligand>
</feature>
<feature type="binding site" evidence="5">
    <location>
        <begin position="85"/>
        <end position="87"/>
    </location>
    <ligand>
        <name>FMN</name>
        <dbReference type="ChEBI" id="CHEBI:58210"/>
    </ligand>
</feature>
<evidence type="ECO:0000256" key="4">
    <source>
        <dbReference type="PIRSR" id="PIRSR000138-1"/>
    </source>
</evidence>
<dbReference type="PANTHER" id="PTHR10578:SF149">
    <property type="entry name" value="2-HYDROXYACID OXIDASE 2"/>
    <property type="match status" value="1"/>
</dbReference>
<feature type="binding site" evidence="5">
    <location>
        <position position="140"/>
    </location>
    <ligand>
        <name>FMN</name>
        <dbReference type="ChEBI" id="CHEBI:58210"/>
    </ligand>
</feature>